<evidence type="ECO:0000256" key="1">
    <source>
        <dbReference type="ARBA" id="ARBA00022679"/>
    </source>
</evidence>
<evidence type="ECO:0000259" key="6">
    <source>
        <dbReference type="SMART" id="SM00387"/>
    </source>
</evidence>
<keyword evidence="2 7" id="KW-0418">Kinase</keyword>
<dbReference type="AlphaFoldDB" id="A0A411X134"/>
<dbReference type="InterPro" id="IPR036890">
    <property type="entry name" value="HATPase_C_sf"/>
</dbReference>
<dbReference type="InterPro" id="IPR050482">
    <property type="entry name" value="Sensor_HK_TwoCompSys"/>
</dbReference>
<keyword evidence="9" id="KW-1185">Reference proteome</keyword>
<dbReference type="InterPro" id="IPR011712">
    <property type="entry name" value="Sig_transdc_His_kin_sub3_dim/P"/>
</dbReference>
<dbReference type="SUPFAM" id="SSF101898">
    <property type="entry name" value="NHL repeat"/>
    <property type="match status" value="1"/>
</dbReference>
<feature type="transmembrane region" description="Helical" evidence="4">
    <location>
        <begin position="761"/>
        <end position="779"/>
    </location>
</feature>
<dbReference type="OrthoDB" id="5384984at2"/>
<dbReference type="Proteomes" id="UP000628442">
    <property type="component" value="Unassembled WGS sequence"/>
</dbReference>
<reference evidence="7" key="3">
    <citation type="submission" date="2022-12" db="EMBL/GenBank/DDBJ databases">
        <authorList>
            <person name="Sun Q."/>
            <person name="Kim S."/>
        </authorList>
    </citation>
    <scope>NUCLEOTIDE SEQUENCE</scope>
    <source>
        <strain evidence="7">KCTC 12343</strain>
    </source>
</reference>
<organism evidence="7 10">
    <name type="scientific">Pseudoduganella albidiflava</name>
    <dbReference type="NCBI Taxonomy" id="321983"/>
    <lineage>
        <taxon>Bacteria</taxon>
        <taxon>Pseudomonadati</taxon>
        <taxon>Pseudomonadota</taxon>
        <taxon>Betaproteobacteria</taxon>
        <taxon>Burkholderiales</taxon>
        <taxon>Oxalobacteraceae</taxon>
        <taxon>Telluria group</taxon>
        <taxon>Pseudoduganella</taxon>
    </lineage>
</organism>
<dbReference type="CDD" id="cd16917">
    <property type="entry name" value="HATPase_UhpB-NarQ-NarX-like"/>
    <property type="match status" value="1"/>
</dbReference>
<keyword evidence="1" id="KW-0808">Transferase</keyword>
<accession>A0A411X134</accession>
<reference evidence="8 9" key="2">
    <citation type="submission" date="2019-02" db="EMBL/GenBank/DDBJ databases">
        <title>Draft Genome Sequences of Six Type Strains of the Genus Massilia.</title>
        <authorList>
            <person name="Miess H."/>
            <person name="Frediansyhah A."/>
            <person name="Gross H."/>
        </authorList>
    </citation>
    <scope>NUCLEOTIDE SEQUENCE [LARGE SCALE GENOMIC DNA]</scope>
    <source>
        <strain evidence="8 9">DSM 17472</strain>
    </source>
</reference>
<gene>
    <name evidence="8" type="ORF">EYF70_18225</name>
    <name evidence="7" type="ORF">GCM10007387_24640</name>
</gene>
<keyword evidence="3" id="KW-0902">Two-component regulatory system</keyword>
<reference evidence="7" key="1">
    <citation type="journal article" date="2014" name="Int. J. Syst. Evol. Microbiol.">
        <title>Complete genome sequence of Corynebacterium casei LMG S-19264T (=DSM 44701T), isolated from a smear-ripened cheese.</title>
        <authorList>
            <consortium name="US DOE Joint Genome Institute (JGI-PGF)"/>
            <person name="Walter F."/>
            <person name="Albersmeier A."/>
            <person name="Kalinowski J."/>
            <person name="Ruckert C."/>
        </authorList>
    </citation>
    <scope>NUCLEOTIDE SEQUENCE</scope>
    <source>
        <strain evidence="7">KCTC 12343</strain>
    </source>
</reference>
<dbReference type="Gene3D" id="2.60.40.10">
    <property type="entry name" value="Immunoglobulins"/>
    <property type="match status" value="1"/>
</dbReference>
<evidence type="ECO:0000313" key="10">
    <source>
        <dbReference type="Proteomes" id="UP000628442"/>
    </source>
</evidence>
<evidence type="ECO:0000256" key="5">
    <source>
        <dbReference type="SAM" id="SignalP"/>
    </source>
</evidence>
<evidence type="ECO:0000313" key="7">
    <source>
        <dbReference type="EMBL" id="GGY41785.1"/>
    </source>
</evidence>
<dbReference type="Proteomes" id="UP000292307">
    <property type="component" value="Chromosome"/>
</dbReference>
<keyword evidence="4" id="KW-0812">Transmembrane</keyword>
<keyword evidence="5" id="KW-0732">Signal</keyword>
<keyword evidence="4" id="KW-0472">Membrane</keyword>
<feature type="chain" id="PRO_5044601838" evidence="5">
    <location>
        <begin position="40"/>
        <end position="1010"/>
    </location>
</feature>
<dbReference type="Pfam" id="PF02518">
    <property type="entry name" value="HATPase_c"/>
    <property type="match status" value="1"/>
</dbReference>
<evidence type="ECO:0000256" key="4">
    <source>
        <dbReference type="SAM" id="Phobius"/>
    </source>
</evidence>
<dbReference type="GO" id="GO:0000155">
    <property type="term" value="F:phosphorelay sensor kinase activity"/>
    <property type="evidence" value="ECO:0007669"/>
    <property type="project" value="InterPro"/>
</dbReference>
<dbReference type="PANTHER" id="PTHR24421:SF62">
    <property type="entry name" value="SENSORY TRANSDUCTION HISTIDINE KINASE"/>
    <property type="match status" value="1"/>
</dbReference>
<dbReference type="PANTHER" id="PTHR24421">
    <property type="entry name" value="NITRATE/NITRITE SENSOR PROTEIN NARX-RELATED"/>
    <property type="match status" value="1"/>
</dbReference>
<protein>
    <submittedName>
        <fullName evidence="7">Histidine kinase</fullName>
    </submittedName>
</protein>
<evidence type="ECO:0000313" key="8">
    <source>
        <dbReference type="EMBL" id="QBI02562.1"/>
    </source>
</evidence>
<name>A0A411X134_9BURK</name>
<dbReference type="InterPro" id="IPR003594">
    <property type="entry name" value="HATPase_dom"/>
</dbReference>
<dbReference type="Pfam" id="PF07494">
    <property type="entry name" value="Reg_prop"/>
    <property type="match status" value="1"/>
</dbReference>
<evidence type="ECO:0000313" key="9">
    <source>
        <dbReference type="Proteomes" id="UP000292307"/>
    </source>
</evidence>
<feature type="signal peptide" evidence="5">
    <location>
        <begin position="1"/>
        <end position="39"/>
    </location>
</feature>
<dbReference type="Pfam" id="PF07730">
    <property type="entry name" value="HisKA_3"/>
    <property type="match status" value="1"/>
</dbReference>
<dbReference type="InterPro" id="IPR011110">
    <property type="entry name" value="Reg_prop"/>
</dbReference>
<dbReference type="SUPFAM" id="SSF55874">
    <property type="entry name" value="ATPase domain of HSP90 chaperone/DNA topoisomerase II/histidine kinase"/>
    <property type="match status" value="1"/>
</dbReference>
<dbReference type="InterPro" id="IPR015943">
    <property type="entry name" value="WD40/YVTN_repeat-like_dom_sf"/>
</dbReference>
<keyword evidence="4" id="KW-1133">Transmembrane helix</keyword>
<dbReference type="InterPro" id="IPR013783">
    <property type="entry name" value="Ig-like_fold"/>
</dbReference>
<dbReference type="Gene3D" id="3.30.565.10">
    <property type="entry name" value="Histidine kinase-like ATPase, C-terminal domain"/>
    <property type="match status" value="1"/>
</dbReference>
<evidence type="ECO:0000256" key="3">
    <source>
        <dbReference type="ARBA" id="ARBA00023012"/>
    </source>
</evidence>
<dbReference type="Gene3D" id="1.20.5.1930">
    <property type="match status" value="1"/>
</dbReference>
<dbReference type="GO" id="GO:0016020">
    <property type="term" value="C:membrane"/>
    <property type="evidence" value="ECO:0007669"/>
    <property type="project" value="InterPro"/>
</dbReference>
<proteinExistence type="predicted"/>
<dbReference type="SUPFAM" id="SSF63829">
    <property type="entry name" value="Calcium-dependent phosphotriesterase"/>
    <property type="match status" value="2"/>
</dbReference>
<dbReference type="SMART" id="SM00387">
    <property type="entry name" value="HATPase_c"/>
    <property type="match status" value="1"/>
</dbReference>
<dbReference type="Gene3D" id="2.130.10.10">
    <property type="entry name" value="YVTN repeat-like/Quinoprotein amine dehydrogenase"/>
    <property type="match status" value="3"/>
</dbReference>
<dbReference type="EMBL" id="BMWV01000005">
    <property type="protein sequence ID" value="GGY41785.1"/>
    <property type="molecule type" value="Genomic_DNA"/>
</dbReference>
<dbReference type="EMBL" id="CP036401">
    <property type="protein sequence ID" value="QBI02562.1"/>
    <property type="molecule type" value="Genomic_DNA"/>
</dbReference>
<sequence>MKGMKAYSLARQFLLPAMVYSAIFAATSAAMFAAASAHAAAPIALRDYTRTTWTARDGAPTEVQQMAQTSDGMLWLSTSTALYRFDGVVFHAFTMPPGAEEMKAIVELRARPNGELWMADEVGGLYMMRAGRVYDRSPPGHAATVQAIAFDPDGSVWAAMTSSLHRFDGRTWRRYDAFEGGPKDQAWSVLADQYGQIWTNNSKGLFLLDRASGTFRHILAATTEGSLITSPDGKLWLAGKNDLVAVPMPPQQVPLPPPEYANRASSRSQAQFDRDGNLWSLQCGPGLCYLPRAAEHAVRGKIDLKGAEHLSQPWQLSSLAVNSVLEDREGNVWLATQNGLDRFRGNKVLAMPIPGERGVFSMASDTEGNVWVAEPAASVAWRLRLDGPAVADRSEPFQLVANDRDGALLLAGRGALVRRYRGKETRLPLPPGRDGKPSRAPLYGILDDGKVLWIASADIGLMGYVDGKWKTRDAFHFPPKVFVSAYGGRPGTLWLGCGDGSVVYYDEGKLTTYDGTAVGMFTAVLPGPEMVVAGIKGLAVMRDGRFHLLHADVPEVLRGVSGLAVAPNGDRWLNGSRGIVQVRAADWRAALTHPERPLRYRLIGAQDGYPGNAMVTNRLHSIFTSPDGQMWFMASGGIVRLDPAAVPRNAVPPEVRVATVTVGNSTYPAEGAVRLPPGSPNFQVSFVAPSLVRADGVRFQYRLAGVDADWQDGGSRRTARYTNVPPGSYRFAVRAINEDAVAGAAQADTLIDVAPALAQTWWFRAAIALLLAGALYALYRYRLHRALARTAEKLHVRMAERERIARTLHDTFLQSVQAVMLRVQAMAMELPAGSAARRKLETILDQVDRTLDEGRDQVHELRSGPDIVQAVRMAGEALQAAHATTRFTLVVANEQRKLQAQTGEEATEICLEAIRNAYHHAGGTQVQVRIAFGETSLCIYVADNGRGMTEPGIRERVEEGHWGMLGMRERAARIGASLAISSKPGAGTTVELTVPRRLAYPDSEVGNLLS</sequence>
<dbReference type="InterPro" id="IPR011123">
    <property type="entry name" value="Y_Y_Y"/>
</dbReference>
<feature type="domain" description="Histidine kinase/HSP90-like ATPase" evidence="6">
    <location>
        <begin position="901"/>
        <end position="998"/>
    </location>
</feature>
<dbReference type="Pfam" id="PF07495">
    <property type="entry name" value="Y_Y_Y"/>
    <property type="match status" value="1"/>
</dbReference>
<dbReference type="GO" id="GO:0046983">
    <property type="term" value="F:protein dimerization activity"/>
    <property type="evidence" value="ECO:0007669"/>
    <property type="project" value="InterPro"/>
</dbReference>
<evidence type="ECO:0000256" key="2">
    <source>
        <dbReference type="ARBA" id="ARBA00022777"/>
    </source>
</evidence>